<dbReference type="Proteomes" id="UP000006591">
    <property type="component" value="Chromosome 6"/>
</dbReference>
<dbReference type="Gramene" id="ONIVA06G08780.1">
    <property type="protein sequence ID" value="ONIVA06G08780.1"/>
    <property type="gene ID" value="ONIVA06G08780"/>
</dbReference>
<protein>
    <submittedName>
        <fullName evidence="1">Uncharacterized protein</fullName>
    </submittedName>
</protein>
<name>A0A0E0HMS5_ORYNI</name>
<dbReference type="EnsemblPlants" id="ONIVA06G08780.1">
    <property type="protein sequence ID" value="ONIVA06G08780.1"/>
    <property type="gene ID" value="ONIVA06G08780"/>
</dbReference>
<evidence type="ECO:0000313" key="2">
    <source>
        <dbReference type="Proteomes" id="UP000006591"/>
    </source>
</evidence>
<organism evidence="1">
    <name type="scientific">Oryza nivara</name>
    <name type="common">Indian wild rice</name>
    <name type="synonym">Oryza sativa f. spontanea</name>
    <dbReference type="NCBI Taxonomy" id="4536"/>
    <lineage>
        <taxon>Eukaryota</taxon>
        <taxon>Viridiplantae</taxon>
        <taxon>Streptophyta</taxon>
        <taxon>Embryophyta</taxon>
        <taxon>Tracheophyta</taxon>
        <taxon>Spermatophyta</taxon>
        <taxon>Magnoliopsida</taxon>
        <taxon>Liliopsida</taxon>
        <taxon>Poales</taxon>
        <taxon>Poaceae</taxon>
        <taxon>BOP clade</taxon>
        <taxon>Oryzoideae</taxon>
        <taxon>Oryzeae</taxon>
        <taxon>Oryzinae</taxon>
        <taxon>Oryza</taxon>
    </lineage>
</organism>
<dbReference type="HOGENOM" id="CLU_096238_0_0_1"/>
<keyword evidence="2" id="KW-1185">Reference proteome</keyword>
<accession>A0A0E0HMS5</accession>
<evidence type="ECO:0000313" key="1">
    <source>
        <dbReference type="EnsemblPlants" id="ONIVA06G08780.1"/>
    </source>
</evidence>
<reference evidence="1" key="2">
    <citation type="submission" date="2018-04" db="EMBL/GenBank/DDBJ databases">
        <title>OnivRS2 (Oryza nivara Reference Sequence Version 2).</title>
        <authorList>
            <person name="Zhang J."/>
            <person name="Kudrna D."/>
            <person name="Lee S."/>
            <person name="Talag J."/>
            <person name="Rajasekar S."/>
            <person name="Welchert J."/>
            <person name="Hsing Y.-I."/>
            <person name="Wing R.A."/>
        </authorList>
    </citation>
    <scope>NUCLEOTIDE SEQUENCE [LARGE SCALE GENOMIC DNA]</scope>
    <source>
        <strain evidence="1">SL10</strain>
    </source>
</reference>
<dbReference type="AlphaFoldDB" id="A0A0E0HMS5"/>
<proteinExistence type="predicted"/>
<sequence length="253" mass="28174">MIRYRASTDSHPVFLTLLPACPAENILLGFIGFPMNSGKSDDTAHERISIRNPSASHFHEWSSPKGIHITEQRTEEEEVALPRTPRVSIGGGLWACGRPGLLLFAAAIELASRCGHAGVAQRLHFVAVRRRMTWGTRMPGITGCCRLNTADSRANQGKMGRRFSSVTFPMIFWSHISVTQCHREYHGGMSPNLNPVIDLFHGANIIDAVVQYYGTNDIDIIPLISPCTLSHLYERDGDKFVDTEGLFVQRFLK</sequence>
<dbReference type="OMA" id="ASHFHEW"/>
<reference evidence="1" key="1">
    <citation type="submission" date="2015-04" db="UniProtKB">
        <authorList>
            <consortium name="EnsemblPlants"/>
        </authorList>
    </citation>
    <scope>IDENTIFICATION</scope>
    <source>
        <strain evidence="1">SL10</strain>
    </source>
</reference>